<dbReference type="PANTHER" id="PTHR43133:SF46">
    <property type="entry name" value="RNA POLYMERASE SIGMA-70 FACTOR ECF SUBFAMILY"/>
    <property type="match status" value="1"/>
</dbReference>
<dbReference type="InterPro" id="IPR013249">
    <property type="entry name" value="RNA_pol_sigma70_r4_t2"/>
</dbReference>
<dbReference type="Pfam" id="PF04542">
    <property type="entry name" value="Sigma70_r2"/>
    <property type="match status" value="1"/>
</dbReference>
<dbReference type="Gene3D" id="1.10.1740.10">
    <property type="match status" value="1"/>
</dbReference>
<keyword evidence="8" id="KW-1185">Reference proteome</keyword>
<dbReference type="Gene3D" id="1.10.10.10">
    <property type="entry name" value="Winged helix-like DNA-binding domain superfamily/Winged helix DNA-binding domain"/>
    <property type="match status" value="1"/>
</dbReference>
<protein>
    <submittedName>
        <fullName evidence="7">Siderophore-interacting protein</fullName>
    </submittedName>
</protein>
<keyword evidence="2" id="KW-0805">Transcription regulation</keyword>
<dbReference type="GO" id="GO:0016987">
    <property type="term" value="F:sigma factor activity"/>
    <property type="evidence" value="ECO:0007669"/>
    <property type="project" value="UniProtKB-KW"/>
</dbReference>
<dbReference type="SUPFAM" id="SSF88659">
    <property type="entry name" value="Sigma3 and sigma4 domains of RNA polymerase sigma factors"/>
    <property type="match status" value="1"/>
</dbReference>
<evidence type="ECO:0000256" key="1">
    <source>
        <dbReference type="ARBA" id="ARBA00010641"/>
    </source>
</evidence>
<feature type="domain" description="RNA polymerase sigma-70 region 2" evidence="5">
    <location>
        <begin position="26"/>
        <end position="93"/>
    </location>
</feature>
<name>A0A8J3G9I3_9BACT</name>
<comment type="similarity">
    <text evidence="1">Belongs to the sigma-70 factor family. ECF subfamily.</text>
</comment>
<dbReference type="InterPro" id="IPR014284">
    <property type="entry name" value="RNA_pol_sigma-70_dom"/>
</dbReference>
<keyword evidence="4" id="KW-0804">Transcription</keyword>
<dbReference type="AlphaFoldDB" id="A0A8J3G9I3"/>
<accession>A0A8J3G9I3</accession>
<evidence type="ECO:0000313" key="7">
    <source>
        <dbReference type="EMBL" id="GHB72931.1"/>
    </source>
</evidence>
<evidence type="ECO:0000256" key="4">
    <source>
        <dbReference type="ARBA" id="ARBA00023163"/>
    </source>
</evidence>
<dbReference type="InterPro" id="IPR036388">
    <property type="entry name" value="WH-like_DNA-bd_sf"/>
</dbReference>
<dbReference type="InterPro" id="IPR007627">
    <property type="entry name" value="RNA_pol_sigma70_r2"/>
</dbReference>
<dbReference type="CDD" id="cd06171">
    <property type="entry name" value="Sigma70_r4"/>
    <property type="match status" value="1"/>
</dbReference>
<sequence length="199" mass="23537">MKITLQTDLEIWNMFRAGDREAFARIFEQHYRQLYSYGKQFLVDVSLTEDAIQDLFINLWRTRENLSEVDNIKFYLFRSLRRNIRRLSEREKRLQHQDVFQTDGSENSLIHSPDFGAESEESLLTRRLKSLIENLPKRQREVVMLRYYENFSTHEIALIMGVTEKTVRNTLFNAMTTLRGSSSLLKACLGAILLFLFLS</sequence>
<evidence type="ECO:0000256" key="2">
    <source>
        <dbReference type="ARBA" id="ARBA00023015"/>
    </source>
</evidence>
<dbReference type="GO" id="GO:0006352">
    <property type="term" value="P:DNA-templated transcription initiation"/>
    <property type="evidence" value="ECO:0007669"/>
    <property type="project" value="InterPro"/>
</dbReference>
<keyword evidence="3" id="KW-0731">Sigma factor</keyword>
<dbReference type="PANTHER" id="PTHR43133">
    <property type="entry name" value="RNA POLYMERASE ECF-TYPE SIGMA FACTO"/>
    <property type="match status" value="1"/>
</dbReference>
<evidence type="ECO:0000256" key="3">
    <source>
        <dbReference type="ARBA" id="ARBA00023082"/>
    </source>
</evidence>
<dbReference type="EMBL" id="BMXF01000002">
    <property type="protein sequence ID" value="GHB72931.1"/>
    <property type="molecule type" value="Genomic_DNA"/>
</dbReference>
<dbReference type="InterPro" id="IPR039425">
    <property type="entry name" value="RNA_pol_sigma-70-like"/>
</dbReference>
<reference evidence="7 8" key="1">
    <citation type="journal article" date="2014" name="Int. J. Syst. Evol. Microbiol.">
        <title>Complete genome sequence of Corynebacterium casei LMG S-19264T (=DSM 44701T), isolated from a smear-ripened cheese.</title>
        <authorList>
            <consortium name="US DOE Joint Genome Institute (JGI-PGF)"/>
            <person name="Walter F."/>
            <person name="Albersmeier A."/>
            <person name="Kalinowski J."/>
            <person name="Ruckert C."/>
        </authorList>
    </citation>
    <scope>NUCLEOTIDE SEQUENCE [LARGE SCALE GENOMIC DNA]</scope>
    <source>
        <strain evidence="7 8">KCTC 12866</strain>
    </source>
</reference>
<evidence type="ECO:0000313" key="8">
    <source>
        <dbReference type="Proteomes" id="UP000598271"/>
    </source>
</evidence>
<organism evidence="7 8">
    <name type="scientific">Persicitalea jodogahamensis</name>
    <dbReference type="NCBI Taxonomy" id="402147"/>
    <lineage>
        <taxon>Bacteria</taxon>
        <taxon>Pseudomonadati</taxon>
        <taxon>Bacteroidota</taxon>
        <taxon>Cytophagia</taxon>
        <taxon>Cytophagales</taxon>
        <taxon>Spirosomataceae</taxon>
        <taxon>Persicitalea</taxon>
    </lineage>
</organism>
<dbReference type="RefSeq" id="WP_189565157.1">
    <property type="nucleotide sequence ID" value="NZ_BMXF01000002.1"/>
</dbReference>
<feature type="domain" description="RNA polymerase sigma factor 70 region 4 type 2" evidence="6">
    <location>
        <begin position="126"/>
        <end position="178"/>
    </location>
</feature>
<dbReference type="NCBIfam" id="TIGR02937">
    <property type="entry name" value="sigma70-ECF"/>
    <property type="match status" value="1"/>
</dbReference>
<gene>
    <name evidence="7" type="ORF">GCM10007390_28780</name>
</gene>
<dbReference type="Pfam" id="PF08281">
    <property type="entry name" value="Sigma70_r4_2"/>
    <property type="match status" value="1"/>
</dbReference>
<comment type="caution">
    <text evidence="7">The sequence shown here is derived from an EMBL/GenBank/DDBJ whole genome shotgun (WGS) entry which is preliminary data.</text>
</comment>
<proteinExistence type="inferred from homology"/>
<dbReference type="InterPro" id="IPR013325">
    <property type="entry name" value="RNA_pol_sigma_r2"/>
</dbReference>
<evidence type="ECO:0000259" key="6">
    <source>
        <dbReference type="Pfam" id="PF08281"/>
    </source>
</evidence>
<evidence type="ECO:0000259" key="5">
    <source>
        <dbReference type="Pfam" id="PF04542"/>
    </source>
</evidence>
<dbReference type="InterPro" id="IPR013324">
    <property type="entry name" value="RNA_pol_sigma_r3/r4-like"/>
</dbReference>
<dbReference type="SUPFAM" id="SSF88946">
    <property type="entry name" value="Sigma2 domain of RNA polymerase sigma factors"/>
    <property type="match status" value="1"/>
</dbReference>
<dbReference type="GO" id="GO:0003677">
    <property type="term" value="F:DNA binding"/>
    <property type="evidence" value="ECO:0007669"/>
    <property type="project" value="InterPro"/>
</dbReference>
<dbReference type="Proteomes" id="UP000598271">
    <property type="component" value="Unassembled WGS sequence"/>
</dbReference>